<gene>
    <name evidence="2" type="ORF">FYC62_09100</name>
</gene>
<feature type="signal peptide" evidence="1">
    <location>
        <begin position="1"/>
        <end position="20"/>
    </location>
</feature>
<proteinExistence type="predicted"/>
<feature type="chain" id="PRO_5022661119" evidence="1">
    <location>
        <begin position="21"/>
        <end position="131"/>
    </location>
</feature>
<dbReference type="PROSITE" id="PS51257">
    <property type="entry name" value="PROKAR_LIPOPROTEIN"/>
    <property type="match status" value="1"/>
</dbReference>
<keyword evidence="1" id="KW-0732">Signal</keyword>
<keyword evidence="3" id="KW-1185">Reference proteome</keyword>
<accession>A0A5C0VGW8</accession>
<organism evidence="2 3">
    <name type="scientific">Pedobacter aquae</name>
    <dbReference type="NCBI Taxonomy" id="2605747"/>
    <lineage>
        <taxon>Bacteria</taxon>
        <taxon>Pseudomonadati</taxon>
        <taxon>Bacteroidota</taxon>
        <taxon>Sphingobacteriia</taxon>
        <taxon>Sphingobacteriales</taxon>
        <taxon>Sphingobacteriaceae</taxon>
        <taxon>Pedobacter</taxon>
    </lineage>
</organism>
<protein>
    <submittedName>
        <fullName evidence="2">Uncharacterized protein</fullName>
    </submittedName>
</protein>
<sequence length="131" mass="14415">MKKLSIILLGVLVLGTSACQKVTEEYYTVPNKTIYDVIQQNEWITNDGGVTYSFSIPLTEINQNVYDLDGILVYGTFVDGEDEPIPNVFEGISYTYAVRVGAIIKVQSTDLGVINRPGALPVKIVLIPSEE</sequence>
<evidence type="ECO:0000313" key="3">
    <source>
        <dbReference type="Proteomes" id="UP000323653"/>
    </source>
</evidence>
<dbReference type="AlphaFoldDB" id="A0A5C0VGW8"/>
<reference evidence="2 3" key="1">
    <citation type="submission" date="2019-08" db="EMBL/GenBank/DDBJ databases">
        <title>Pedobacter sp. nov., isolated from Han river, South Korea.</title>
        <authorList>
            <person name="Lee D.-H."/>
            <person name="Kim Y.-S."/>
            <person name="Hwang E.-M."/>
            <person name="Le Tran T.C."/>
            <person name="Cha C.-J."/>
        </authorList>
    </citation>
    <scope>NUCLEOTIDE SEQUENCE [LARGE SCALE GENOMIC DNA]</scope>
    <source>
        <strain evidence="2 3">CJ43</strain>
    </source>
</reference>
<dbReference type="KEGG" id="pej:FYC62_09100"/>
<dbReference type="EMBL" id="CP043329">
    <property type="protein sequence ID" value="QEK51786.1"/>
    <property type="molecule type" value="Genomic_DNA"/>
</dbReference>
<name>A0A5C0VGW8_9SPHI</name>
<evidence type="ECO:0000256" key="1">
    <source>
        <dbReference type="SAM" id="SignalP"/>
    </source>
</evidence>
<evidence type="ECO:0000313" key="2">
    <source>
        <dbReference type="EMBL" id="QEK51786.1"/>
    </source>
</evidence>
<dbReference type="Proteomes" id="UP000323653">
    <property type="component" value="Chromosome"/>
</dbReference>
<dbReference type="RefSeq" id="WP_149074708.1">
    <property type="nucleotide sequence ID" value="NZ_CP043329.1"/>
</dbReference>